<feature type="transmembrane region" description="Helical" evidence="3">
    <location>
        <begin position="167"/>
        <end position="192"/>
    </location>
</feature>
<feature type="coiled-coil region" evidence="1">
    <location>
        <begin position="52"/>
        <end position="124"/>
    </location>
</feature>
<dbReference type="AlphaFoldDB" id="A0AAW1QE19"/>
<evidence type="ECO:0000256" key="1">
    <source>
        <dbReference type="SAM" id="Coils"/>
    </source>
</evidence>
<keyword evidence="3" id="KW-0812">Transmembrane</keyword>
<keyword evidence="5" id="KW-1185">Reference proteome</keyword>
<evidence type="ECO:0000256" key="3">
    <source>
        <dbReference type="SAM" id="Phobius"/>
    </source>
</evidence>
<feature type="region of interest" description="Disordered" evidence="2">
    <location>
        <begin position="1"/>
        <end position="27"/>
    </location>
</feature>
<dbReference type="EMBL" id="JALJOR010000003">
    <property type="protein sequence ID" value="KAK9819641.1"/>
    <property type="molecule type" value="Genomic_DNA"/>
</dbReference>
<proteinExistence type="predicted"/>
<protein>
    <submittedName>
        <fullName evidence="4">Uncharacterized protein</fullName>
    </submittedName>
</protein>
<dbReference type="Proteomes" id="UP001489004">
    <property type="component" value="Unassembled WGS sequence"/>
</dbReference>
<organism evidence="4 5">
    <name type="scientific">[Myrmecia] bisecta</name>
    <dbReference type="NCBI Taxonomy" id="41462"/>
    <lineage>
        <taxon>Eukaryota</taxon>
        <taxon>Viridiplantae</taxon>
        <taxon>Chlorophyta</taxon>
        <taxon>core chlorophytes</taxon>
        <taxon>Trebouxiophyceae</taxon>
        <taxon>Trebouxiales</taxon>
        <taxon>Trebouxiaceae</taxon>
        <taxon>Myrmecia</taxon>
    </lineage>
</organism>
<evidence type="ECO:0000256" key="2">
    <source>
        <dbReference type="SAM" id="MobiDB-lite"/>
    </source>
</evidence>
<evidence type="ECO:0000313" key="4">
    <source>
        <dbReference type="EMBL" id="KAK9819641.1"/>
    </source>
</evidence>
<evidence type="ECO:0000313" key="5">
    <source>
        <dbReference type="Proteomes" id="UP001489004"/>
    </source>
</evidence>
<name>A0AAW1QE19_9CHLO</name>
<reference evidence="4 5" key="1">
    <citation type="journal article" date="2024" name="Nat. Commun.">
        <title>Phylogenomics reveals the evolutionary origins of lichenization in chlorophyte algae.</title>
        <authorList>
            <person name="Puginier C."/>
            <person name="Libourel C."/>
            <person name="Otte J."/>
            <person name="Skaloud P."/>
            <person name="Haon M."/>
            <person name="Grisel S."/>
            <person name="Petersen M."/>
            <person name="Berrin J.G."/>
            <person name="Delaux P.M."/>
            <person name="Dal Grande F."/>
            <person name="Keller J."/>
        </authorList>
    </citation>
    <scope>NUCLEOTIDE SEQUENCE [LARGE SCALE GENOMIC DNA]</scope>
    <source>
        <strain evidence="4 5">SAG 2043</strain>
    </source>
</reference>
<keyword evidence="3" id="KW-0472">Membrane</keyword>
<dbReference type="PANTHER" id="PTHR36383:SF1">
    <property type="entry name" value="PROTEIN, PUTATIVE-RELATED"/>
    <property type="match status" value="1"/>
</dbReference>
<sequence length="278" mass="29152">MGWHPRVAGVSRPARCSGTPEGNDGNLSDQQLRQLAAEVQQSPEFQEKLRRVDAAAAQVAALQAAQADIEQQLAAAANMTEEENRRLERQQAQAASERGATADMLAAADQLEEAQREMQVAQAEQLKWSLAASKDLERVESSKAATVAGAGGLLASLPYLLSTSQLGLVTAASAAICLASCALFGVTYRYAIRRDIGDSHLKGGVIAAFGLVRGLAQAETIQETAAKAGNSILSADVLGQAALVAGESMLTFGFAAVAMEIALRQGYLRPFGVSTPQQ</sequence>
<dbReference type="PANTHER" id="PTHR36383">
    <property type="entry name" value="OS09G0529350 PROTEIN"/>
    <property type="match status" value="1"/>
</dbReference>
<keyword evidence="3" id="KW-1133">Transmembrane helix</keyword>
<accession>A0AAW1QE19</accession>
<keyword evidence="1" id="KW-0175">Coiled coil</keyword>
<comment type="caution">
    <text evidence="4">The sequence shown here is derived from an EMBL/GenBank/DDBJ whole genome shotgun (WGS) entry which is preliminary data.</text>
</comment>
<gene>
    <name evidence="4" type="ORF">WJX72_000632</name>
</gene>